<feature type="region of interest" description="Disordered" evidence="7">
    <location>
        <begin position="1"/>
        <end position="27"/>
    </location>
</feature>
<dbReference type="PROSITE" id="PS00028">
    <property type="entry name" value="ZINC_FINGER_C2H2_1"/>
    <property type="match status" value="2"/>
</dbReference>
<feature type="compositionally biased region" description="Polar residues" evidence="7">
    <location>
        <begin position="86"/>
        <end position="103"/>
    </location>
</feature>
<dbReference type="EMBL" id="BTGD01000025">
    <property type="protein sequence ID" value="GMM58373.1"/>
    <property type="molecule type" value="Genomic_DNA"/>
</dbReference>
<dbReference type="GO" id="GO:0008270">
    <property type="term" value="F:zinc ion binding"/>
    <property type="evidence" value="ECO:0007669"/>
    <property type="project" value="UniProtKB-KW"/>
</dbReference>
<dbReference type="GO" id="GO:0000981">
    <property type="term" value="F:DNA-binding transcription factor activity, RNA polymerase II-specific"/>
    <property type="evidence" value="ECO:0007669"/>
    <property type="project" value="TreeGrafter"/>
</dbReference>
<accession>A0AAV5S4F8</accession>
<dbReference type="InterPro" id="IPR013087">
    <property type="entry name" value="Znf_C2H2_type"/>
</dbReference>
<reference evidence="9 10" key="1">
    <citation type="journal article" date="2023" name="Elife">
        <title>Identification of key yeast species and microbe-microbe interactions impacting larval growth of Drosophila in the wild.</title>
        <authorList>
            <person name="Mure A."/>
            <person name="Sugiura Y."/>
            <person name="Maeda R."/>
            <person name="Honda K."/>
            <person name="Sakurai N."/>
            <person name="Takahashi Y."/>
            <person name="Watada M."/>
            <person name="Katoh T."/>
            <person name="Gotoh A."/>
            <person name="Gotoh Y."/>
            <person name="Taniguchi I."/>
            <person name="Nakamura K."/>
            <person name="Hayashi T."/>
            <person name="Katayama T."/>
            <person name="Uemura T."/>
            <person name="Hattori Y."/>
        </authorList>
    </citation>
    <scope>NUCLEOTIDE SEQUENCE [LARGE SCALE GENOMIC DNA]</scope>
    <source>
        <strain evidence="9 10">KH-74</strain>
    </source>
</reference>
<keyword evidence="4 6" id="KW-0863">Zinc-finger</keyword>
<evidence type="ECO:0000256" key="6">
    <source>
        <dbReference type="PROSITE-ProRule" id="PRU00042"/>
    </source>
</evidence>
<gene>
    <name evidence="9" type="ORF">DAKH74_049900</name>
</gene>
<evidence type="ECO:0000256" key="1">
    <source>
        <dbReference type="ARBA" id="ARBA00022491"/>
    </source>
</evidence>
<proteinExistence type="predicted"/>
<feature type="compositionally biased region" description="Polar residues" evidence="7">
    <location>
        <begin position="1"/>
        <end position="12"/>
    </location>
</feature>
<dbReference type="GO" id="GO:0005667">
    <property type="term" value="C:transcription regulator complex"/>
    <property type="evidence" value="ECO:0007669"/>
    <property type="project" value="TreeGrafter"/>
</dbReference>
<evidence type="ECO:0000256" key="5">
    <source>
        <dbReference type="ARBA" id="ARBA00022833"/>
    </source>
</evidence>
<dbReference type="PANTHER" id="PTHR14003:SF20">
    <property type="entry name" value="FINGER DOMAIN PROTEIN, PUTATIVE (AFU_ORTHOLOGUE AFUA_4G10380)-RELATED"/>
    <property type="match status" value="1"/>
</dbReference>
<dbReference type="AlphaFoldDB" id="A0AAV5S4F8"/>
<evidence type="ECO:0000256" key="3">
    <source>
        <dbReference type="ARBA" id="ARBA00022737"/>
    </source>
</evidence>
<keyword evidence="3" id="KW-0677">Repeat</keyword>
<dbReference type="SUPFAM" id="SSF57667">
    <property type="entry name" value="beta-beta-alpha zinc fingers"/>
    <property type="match status" value="1"/>
</dbReference>
<dbReference type="SMART" id="SM00355">
    <property type="entry name" value="ZnF_C2H2"/>
    <property type="match status" value="2"/>
</dbReference>
<dbReference type="Pfam" id="PF00096">
    <property type="entry name" value="zf-C2H2"/>
    <property type="match status" value="2"/>
</dbReference>
<evidence type="ECO:0000256" key="2">
    <source>
        <dbReference type="ARBA" id="ARBA00022723"/>
    </source>
</evidence>
<dbReference type="GO" id="GO:0000785">
    <property type="term" value="C:chromatin"/>
    <property type="evidence" value="ECO:0007669"/>
    <property type="project" value="TreeGrafter"/>
</dbReference>
<feature type="region of interest" description="Disordered" evidence="7">
    <location>
        <begin position="80"/>
        <end position="108"/>
    </location>
</feature>
<keyword evidence="10" id="KW-1185">Reference proteome</keyword>
<dbReference type="Proteomes" id="UP001377567">
    <property type="component" value="Unassembled WGS sequence"/>
</dbReference>
<keyword evidence="1" id="KW-0678">Repressor</keyword>
<dbReference type="Gene3D" id="3.30.160.60">
    <property type="entry name" value="Classic Zinc Finger"/>
    <property type="match status" value="2"/>
</dbReference>
<feature type="domain" description="C2H2-type" evidence="8">
    <location>
        <begin position="270"/>
        <end position="297"/>
    </location>
</feature>
<dbReference type="GO" id="GO:0000978">
    <property type="term" value="F:RNA polymerase II cis-regulatory region sequence-specific DNA binding"/>
    <property type="evidence" value="ECO:0007669"/>
    <property type="project" value="TreeGrafter"/>
</dbReference>
<sequence>MCPQQPVNNTKKPLSPGDRHNSRPNDDFLDTFQATPFFSNIFETLYDNVGHKFYRSDDSVVIERRNSLLCYSNKLNDSLPSDEESYSSAPGITMSTTPSSETIETGRGRISKKKLYSKPTPLTLDTSFSGEIPCNSPIVNGSINTPESSTSTLQDILTKAETTPLHLSTNFASSALMRRRSTSLEKRNISPSQATLESPISTASLSYSPLPIPNDTPSLATKPQTIQITNTPLVSGNRIQGSSPKAVENTDSSLSTQSPNTEHSTKSNIHPCTICGKEFQRPSTLETHMNIHSGKRPYECPFLNCEKVFNAKSNMLRHLKMHFKLGKGKYLLPNGEISSTKPTAKQLTCFTNSESGKQ</sequence>
<feature type="domain" description="C2H2-type" evidence="8">
    <location>
        <begin position="298"/>
        <end position="322"/>
    </location>
</feature>
<dbReference type="FunFam" id="3.30.160.60:FF:000100">
    <property type="entry name" value="Zinc finger 45-like"/>
    <property type="match status" value="1"/>
</dbReference>
<evidence type="ECO:0000256" key="7">
    <source>
        <dbReference type="SAM" id="MobiDB-lite"/>
    </source>
</evidence>
<feature type="compositionally biased region" description="Basic and acidic residues" evidence="7">
    <location>
        <begin position="17"/>
        <end position="26"/>
    </location>
</feature>
<dbReference type="PANTHER" id="PTHR14003">
    <property type="entry name" value="TRANSCRIPTIONAL REPRESSOR PROTEIN YY"/>
    <property type="match status" value="1"/>
</dbReference>
<dbReference type="PROSITE" id="PS50157">
    <property type="entry name" value="ZINC_FINGER_C2H2_2"/>
    <property type="match status" value="2"/>
</dbReference>
<evidence type="ECO:0000256" key="4">
    <source>
        <dbReference type="ARBA" id="ARBA00022771"/>
    </source>
</evidence>
<evidence type="ECO:0000313" key="9">
    <source>
        <dbReference type="EMBL" id="GMM58373.1"/>
    </source>
</evidence>
<dbReference type="InterPro" id="IPR036236">
    <property type="entry name" value="Znf_C2H2_sf"/>
</dbReference>
<feature type="region of interest" description="Disordered" evidence="7">
    <location>
        <begin position="227"/>
        <end position="269"/>
    </location>
</feature>
<protein>
    <recommendedName>
        <fullName evidence="8">C2H2-type domain-containing protein</fullName>
    </recommendedName>
</protein>
<keyword evidence="5" id="KW-0862">Zinc</keyword>
<organism evidence="9 10">
    <name type="scientific">Maudiozyma humilis</name>
    <name type="common">Sour dough yeast</name>
    <name type="synonym">Kazachstania humilis</name>
    <dbReference type="NCBI Taxonomy" id="51915"/>
    <lineage>
        <taxon>Eukaryota</taxon>
        <taxon>Fungi</taxon>
        <taxon>Dikarya</taxon>
        <taxon>Ascomycota</taxon>
        <taxon>Saccharomycotina</taxon>
        <taxon>Saccharomycetes</taxon>
        <taxon>Saccharomycetales</taxon>
        <taxon>Saccharomycetaceae</taxon>
        <taxon>Maudiozyma</taxon>
    </lineage>
</organism>
<evidence type="ECO:0000259" key="8">
    <source>
        <dbReference type="PROSITE" id="PS50157"/>
    </source>
</evidence>
<evidence type="ECO:0000313" key="10">
    <source>
        <dbReference type="Proteomes" id="UP001377567"/>
    </source>
</evidence>
<comment type="caution">
    <text evidence="9">The sequence shown here is derived from an EMBL/GenBank/DDBJ whole genome shotgun (WGS) entry which is preliminary data.</text>
</comment>
<keyword evidence="2" id="KW-0479">Metal-binding</keyword>
<name>A0AAV5S4F8_MAUHU</name>